<protein>
    <submittedName>
        <fullName evidence="3">Patatin-like phospholipase family protein</fullName>
    </submittedName>
</protein>
<evidence type="ECO:0000313" key="3">
    <source>
        <dbReference type="EMBL" id="MDT0618122.1"/>
    </source>
</evidence>
<sequence>MSAAELSTDRDSQRLQLQRMERALVRARLARPQDLSETDYQCLRYAMGLARIHRFTPRGSKRDVRINLGANATLADWLLAHLYAPLRSAASDSERLATCVQAMPRVRELTARAREALLASHPDDFDAAALDREAGHRAFVSVAGGGGGAGYVYLGAYARLMAADLTPDYMVGNSIGAVMGLFRAARRRIEVDEYLAFAKSLSRADVFTAGRRRADLCLPGLLQLHLKVLHSRFVTGDHRRPLRLDEMEIPLDLIVAGVRRRSLERMPDDVREPESGASRLLPFSMKLASRLWRLASFFSPTLVKPLVFGRDQDTRSLHAVDVVGFSAAVPTILQYELRGRAGTSREIFAELMNRHDLSALVDGGVADNVPARAAWEGVESGRIGTRNAYYLAFDCFQPKWEPKHLWLWPISQAVQMQMRSNRVYADSMVRFSPTLSPINLVPAAASLDQAFQWGWDQMDARLPEVTAMLQPATWEAAGRPAVSAEAVS</sequence>
<dbReference type="RefSeq" id="WP_311658179.1">
    <property type="nucleotide sequence ID" value="NZ_JAVRHY010000004.1"/>
</dbReference>
<dbReference type="Gene3D" id="3.40.1090.10">
    <property type="entry name" value="Cytosolic phospholipase A2 catalytic domain"/>
    <property type="match status" value="1"/>
</dbReference>
<organism evidence="3 4">
    <name type="scientific">Spectribacter acetivorans</name>
    <dbReference type="NCBI Taxonomy" id="3075603"/>
    <lineage>
        <taxon>Bacteria</taxon>
        <taxon>Pseudomonadati</taxon>
        <taxon>Pseudomonadota</taxon>
        <taxon>Gammaproteobacteria</taxon>
        <taxon>Salinisphaerales</taxon>
        <taxon>Salinisphaeraceae</taxon>
        <taxon>Spectribacter</taxon>
    </lineage>
</organism>
<dbReference type="Pfam" id="PF01734">
    <property type="entry name" value="Patatin"/>
    <property type="match status" value="1"/>
</dbReference>
<dbReference type="SUPFAM" id="SSF52151">
    <property type="entry name" value="FabD/lysophospholipase-like"/>
    <property type="match status" value="1"/>
</dbReference>
<name>A0ABU3B8I8_9GAMM</name>
<accession>A0ABU3B8I8</accession>
<keyword evidence="1" id="KW-0443">Lipid metabolism</keyword>
<dbReference type="EMBL" id="JAVRHY010000004">
    <property type="protein sequence ID" value="MDT0618122.1"/>
    <property type="molecule type" value="Genomic_DNA"/>
</dbReference>
<gene>
    <name evidence="3" type="ORF">RM531_06525</name>
</gene>
<dbReference type="InterPro" id="IPR016035">
    <property type="entry name" value="Acyl_Trfase/lysoPLipase"/>
</dbReference>
<evidence type="ECO:0000259" key="2">
    <source>
        <dbReference type="Pfam" id="PF01734"/>
    </source>
</evidence>
<keyword evidence="4" id="KW-1185">Reference proteome</keyword>
<dbReference type="Proteomes" id="UP001259982">
    <property type="component" value="Unassembled WGS sequence"/>
</dbReference>
<proteinExistence type="predicted"/>
<reference evidence="3 4" key="1">
    <citation type="submission" date="2023-09" db="EMBL/GenBank/DDBJ databases">
        <authorList>
            <person name="Rey-Velasco X."/>
        </authorList>
    </citation>
    <scope>NUCLEOTIDE SEQUENCE [LARGE SCALE GENOMIC DNA]</scope>
    <source>
        <strain evidence="3 4">P385</strain>
    </source>
</reference>
<evidence type="ECO:0000256" key="1">
    <source>
        <dbReference type="ARBA" id="ARBA00023098"/>
    </source>
</evidence>
<comment type="caution">
    <text evidence="3">The sequence shown here is derived from an EMBL/GenBank/DDBJ whole genome shotgun (WGS) entry which is preliminary data.</text>
</comment>
<feature type="domain" description="PNPLA" evidence="2">
    <location>
        <begin position="144"/>
        <end position="375"/>
    </location>
</feature>
<evidence type="ECO:0000313" key="4">
    <source>
        <dbReference type="Proteomes" id="UP001259982"/>
    </source>
</evidence>
<dbReference type="InterPro" id="IPR002641">
    <property type="entry name" value="PNPLA_dom"/>
</dbReference>